<dbReference type="PANTHER" id="PTHR21576">
    <property type="entry name" value="UNCHARACTERIZED NODULIN-LIKE PROTEIN"/>
    <property type="match status" value="1"/>
</dbReference>
<evidence type="ECO:0000313" key="8">
    <source>
        <dbReference type="EMBL" id="KAH7284622.1"/>
    </source>
</evidence>
<evidence type="ECO:0000259" key="6">
    <source>
        <dbReference type="Pfam" id="PF06813"/>
    </source>
</evidence>
<keyword evidence="2 5" id="KW-0812">Transmembrane</keyword>
<evidence type="ECO:0000256" key="2">
    <source>
        <dbReference type="ARBA" id="ARBA00022692"/>
    </source>
</evidence>
<dbReference type="InterPro" id="IPR010658">
    <property type="entry name" value="Nodulin-like"/>
</dbReference>
<keyword evidence="4 5" id="KW-0472">Membrane</keyword>
<dbReference type="Proteomes" id="UP000825935">
    <property type="component" value="Chromosome 34"/>
</dbReference>
<dbReference type="Gene3D" id="1.20.1250.20">
    <property type="entry name" value="MFS general substrate transporter like domains"/>
    <property type="match status" value="1"/>
</dbReference>
<feature type="transmembrane region" description="Helical" evidence="5">
    <location>
        <begin position="211"/>
        <end position="232"/>
    </location>
</feature>
<feature type="transmembrane region" description="Helical" evidence="5">
    <location>
        <begin position="182"/>
        <end position="205"/>
    </location>
</feature>
<keyword evidence="3 5" id="KW-1133">Transmembrane helix</keyword>
<dbReference type="AlphaFoldDB" id="A0A8T2QKE5"/>
<evidence type="ECO:0000256" key="4">
    <source>
        <dbReference type="ARBA" id="ARBA00023136"/>
    </source>
</evidence>
<dbReference type="EMBL" id="CM035439">
    <property type="protein sequence ID" value="KAH7284622.1"/>
    <property type="molecule type" value="Genomic_DNA"/>
</dbReference>
<gene>
    <name evidence="8" type="ORF">KP509_34G063000</name>
</gene>
<dbReference type="Pfam" id="PF23262">
    <property type="entry name" value="NFD4_C"/>
    <property type="match status" value="1"/>
</dbReference>
<evidence type="ECO:0000313" key="9">
    <source>
        <dbReference type="Proteomes" id="UP000825935"/>
    </source>
</evidence>
<feature type="transmembrane region" description="Helical" evidence="5">
    <location>
        <begin position="12"/>
        <end position="32"/>
    </location>
</feature>
<feature type="transmembrane region" description="Helical" evidence="5">
    <location>
        <begin position="252"/>
        <end position="274"/>
    </location>
</feature>
<comment type="caution">
    <text evidence="8">The sequence shown here is derived from an EMBL/GenBank/DDBJ whole genome shotgun (WGS) entry which is preliminary data.</text>
</comment>
<protein>
    <recommendedName>
        <fullName evidence="10">Nodulin-like domain-containing protein</fullName>
    </recommendedName>
</protein>
<dbReference type="SUPFAM" id="SSF103473">
    <property type="entry name" value="MFS general substrate transporter"/>
    <property type="match status" value="2"/>
</dbReference>
<reference evidence="8" key="1">
    <citation type="submission" date="2021-08" db="EMBL/GenBank/DDBJ databases">
        <title>WGS assembly of Ceratopteris richardii.</title>
        <authorList>
            <person name="Marchant D.B."/>
            <person name="Chen G."/>
            <person name="Jenkins J."/>
            <person name="Shu S."/>
            <person name="Leebens-Mack J."/>
            <person name="Grimwood J."/>
            <person name="Schmutz J."/>
            <person name="Soltis P."/>
            <person name="Soltis D."/>
            <person name="Chen Z.-H."/>
        </authorList>
    </citation>
    <scope>NUCLEOTIDE SEQUENCE</scope>
    <source>
        <strain evidence="8">Whitten #5841</strain>
        <tissue evidence="8">Leaf</tissue>
    </source>
</reference>
<feature type="transmembrane region" description="Helical" evidence="5">
    <location>
        <begin position="144"/>
        <end position="170"/>
    </location>
</feature>
<evidence type="ECO:0000259" key="7">
    <source>
        <dbReference type="Pfam" id="PF23262"/>
    </source>
</evidence>
<organism evidence="8 9">
    <name type="scientific">Ceratopteris richardii</name>
    <name type="common">Triangle waterfern</name>
    <dbReference type="NCBI Taxonomy" id="49495"/>
    <lineage>
        <taxon>Eukaryota</taxon>
        <taxon>Viridiplantae</taxon>
        <taxon>Streptophyta</taxon>
        <taxon>Embryophyta</taxon>
        <taxon>Tracheophyta</taxon>
        <taxon>Polypodiopsida</taxon>
        <taxon>Polypodiidae</taxon>
        <taxon>Polypodiales</taxon>
        <taxon>Pteridineae</taxon>
        <taxon>Pteridaceae</taxon>
        <taxon>Parkerioideae</taxon>
        <taxon>Ceratopteris</taxon>
    </lineage>
</organism>
<dbReference type="InterPro" id="IPR056555">
    <property type="entry name" value="NFD4_C"/>
</dbReference>
<evidence type="ECO:0000256" key="5">
    <source>
        <dbReference type="SAM" id="Phobius"/>
    </source>
</evidence>
<feature type="transmembrane region" description="Helical" evidence="5">
    <location>
        <begin position="561"/>
        <end position="580"/>
    </location>
</feature>
<feature type="transmembrane region" description="Helical" evidence="5">
    <location>
        <begin position="454"/>
        <end position="477"/>
    </location>
</feature>
<feature type="domain" description="NFD4 C-terminal" evidence="7">
    <location>
        <begin position="383"/>
        <end position="585"/>
    </location>
</feature>
<evidence type="ECO:0000256" key="3">
    <source>
        <dbReference type="ARBA" id="ARBA00022989"/>
    </source>
</evidence>
<keyword evidence="9" id="KW-1185">Reference proteome</keyword>
<feature type="transmembrane region" description="Helical" evidence="5">
    <location>
        <begin position="483"/>
        <end position="504"/>
    </location>
</feature>
<evidence type="ECO:0008006" key="10">
    <source>
        <dbReference type="Google" id="ProtNLM"/>
    </source>
</evidence>
<evidence type="ECO:0000256" key="1">
    <source>
        <dbReference type="ARBA" id="ARBA00004141"/>
    </source>
</evidence>
<sequence length="615" mass="68184">MQITCMVSMVLAIWPYVLVVSKVLLLTCDQILETDVMQSRDGGYSTERSTPPLRWMVLVASIWIQAFSANPYNFYSLTVKRVLNINQFQLNLLAVIKDFGEYAGILARILFNKLPPWSLLSIGALFAFLGYGSIWLVASEKFTSAPYVMMLVAIFIGPNSASWFNTAVLVTCMRNFSHSRGLVAGFLKGFVGLSSAIYTLIFTSFLNYDSLGLLLFLAIGPPIVSLISMNFVRPINSQDMRNEEEELSKFIFVDILCIALALYLLVATILEAWVTFQSKLVPGVLTGVMILFLVVPAFVPLSHYLEWSSAQQREAAIAESLRQPLRGQRSSRKRRYRRALQMRSRLPDIDEGDEEAFFLALAEGAITEKKGSHPHRGEDFKLRQALVKADFWLLFLVFFCGVGPGIVTLNNLAQIGEAYGITDVTTHVSFLSVFNFLGRLGAGFVSEHYVRSHALLRSVWMGIAQAVMISANLLFAYGTKSLLGLAAAIMGFCFGIQFSIMVPTASELFGLKHFGVIYNFINMSIPLVSLCFSALLAGIIYDWKAGPGNVCEGRVCFQLTFLVLTGVCVIGFLLSLILSYRIRPVYKTLYPGHSQEVHEKTNISSNQSAEASSAA</sequence>
<dbReference type="OrthoDB" id="410267at2759"/>
<comment type="subcellular location">
    <subcellularLocation>
        <location evidence="1">Membrane</location>
        <topology evidence="1">Multi-pass membrane protein</topology>
    </subcellularLocation>
</comment>
<dbReference type="GO" id="GO:0016020">
    <property type="term" value="C:membrane"/>
    <property type="evidence" value="ECO:0007669"/>
    <property type="project" value="UniProtKB-SubCell"/>
</dbReference>
<dbReference type="Pfam" id="PF06813">
    <property type="entry name" value="Nodulin-like"/>
    <property type="match status" value="1"/>
</dbReference>
<feature type="transmembrane region" description="Helical" evidence="5">
    <location>
        <begin position="280"/>
        <end position="299"/>
    </location>
</feature>
<feature type="transmembrane region" description="Helical" evidence="5">
    <location>
        <begin position="118"/>
        <end position="138"/>
    </location>
</feature>
<feature type="transmembrane region" description="Helical" evidence="5">
    <location>
        <begin position="391"/>
        <end position="412"/>
    </location>
</feature>
<dbReference type="InterPro" id="IPR036259">
    <property type="entry name" value="MFS_trans_sf"/>
</dbReference>
<accession>A0A8T2QKE5</accession>
<dbReference type="OMA" id="PRTIWIT"/>
<feature type="transmembrane region" description="Helical" evidence="5">
    <location>
        <begin position="424"/>
        <end position="442"/>
    </location>
</feature>
<feature type="transmembrane region" description="Helical" evidence="5">
    <location>
        <begin position="53"/>
        <end position="72"/>
    </location>
</feature>
<feature type="domain" description="Nodulin-like" evidence="6">
    <location>
        <begin position="54"/>
        <end position="300"/>
    </location>
</feature>
<dbReference type="CDD" id="cd17354">
    <property type="entry name" value="MFS_Mch1p_like"/>
    <property type="match status" value="1"/>
</dbReference>
<feature type="transmembrane region" description="Helical" evidence="5">
    <location>
        <begin position="516"/>
        <end position="541"/>
    </location>
</feature>
<dbReference type="PANTHER" id="PTHR21576:SF154">
    <property type="entry name" value="OS04G0502800 PROTEIN"/>
    <property type="match status" value="1"/>
</dbReference>
<proteinExistence type="predicted"/>
<name>A0A8T2QKE5_CERRI</name>